<evidence type="ECO:0000313" key="10">
    <source>
        <dbReference type="EMBL" id="TDV24380.1"/>
    </source>
</evidence>
<evidence type="ECO:0000256" key="6">
    <source>
        <dbReference type="ARBA" id="ARBA00047615"/>
    </source>
</evidence>
<dbReference type="GO" id="GO:0036431">
    <property type="term" value="F:dCMP kinase activity"/>
    <property type="evidence" value="ECO:0007669"/>
    <property type="project" value="InterPro"/>
</dbReference>
<evidence type="ECO:0000256" key="5">
    <source>
        <dbReference type="ARBA" id="ARBA00022840"/>
    </source>
</evidence>
<evidence type="ECO:0000256" key="2">
    <source>
        <dbReference type="ARBA" id="ARBA00022679"/>
    </source>
</evidence>
<feature type="domain" description="Cytidylate kinase" evidence="9">
    <location>
        <begin position="5"/>
        <end position="215"/>
    </location>
</feature>
<evidence type="ECO:0000256" key="7">
    <source>
        <dbReference type="ARBA" id="ARBA00048478"/>
    </source>
</evidence>
<proteinExistence type="inferred from homology"/>
<dbReference type="RefSeq" id="WP_134110619.1">
    <property type="nucleotide sequence ID" value="NZ_SOCN01000001.1"/>
</dbReference>
<dbReference type="HAMAP" id="MF_00238">
    <property type="entry name" value="Cytidyl_kinase_type1"/>
    <property type="match status" value="1"/>
</dbReference>
<evidence type="ECO:0000256" key="4">
    <source>
        <dbReference type="ARBA" id="ARBA00022777"/>
    </source>
</evidence>
<keyword evidence="2 8" id="KW-0808">Transferase</keyword>
<keyword evidence="5 8" id="KW-0067">ATP-binding</keyword>
<evidence type="ECO:0000256" key="3">
    <source>
        <dbReference type="ARBA" id="ARBA00022741"/>
    </source>
</evidence>
<sequence length="222" mass="25407">MKVNIAIDGPSGVGKSTVSKEIASRYGFKFINSGSVYRAIAKNIIDNGVDSRDEGAVINTLKNCEIKLLENDQIELNGENITKAIRTDYISQITPSVAKIPEVREFVVNYIQQMTKENKGYIIDGRDTTFKIMPHAEVKIFLWAEEEERARRRMQQNIELGYKTAFNEVLYDVRKRDEQDMNREADPLHKTEDAVYIDCTELNINEVIAKIMQLVIERTKNA</sequence>
<comment type="similarity">
    <text evidence="1 8">Belongs to the cytidylate kinase family. Type 1 subfamily.</text>
</comment>
<dbReference type="Gene3D" id="3.40.50.300">
    <property type="entry name" value="P-loop containing nucleotide triphosphate hydrolases"/>
    <property type="match status" value="1"/>
</dbReference>
<evidence type="ECO:0000313" key="11">
    <source>
        <dbReference type="Proteomes" id="UP000295757"/>
    </source>
</evidence>
<feature type="binding site" evidence="8">
    <location>
        <begin position="9"/>
        <end position="17"/>
    </location>
    <ligand>
        <name>ATP</name>
        <dbReference type="ChEBI" id="CHEBI:30616"/>
    </ligand>
</feature>
<protein>
    <recommendedName>
        <fullName evidence="8">Cytidylate kinase</fullName>
        <shortName evidence="8">CK</shortName>
        <ecNumber evidence="8">2.7.4.25</ecNumber>
    </recommendedName>
    <alternativeName>
        <fullName evidence="8">Cytidine monophosphate kinase</fullName>
        <shortName evidence="8">CMP kinase</shortName>
    </alternativeName>
</protein>
<comment type="catalytic activity">
    <reaction evidence="7 8">
        <text>CMP + ATP = CDP + ADP</text>
        <dbReference type="Rhea" id="RHEA:11600"/>
        <dbReference type="ChEBI" id="CHEBI:30616"/>
        <dbReference type="ChEBI" id="CHEBI:58069"/>
        <dbReference type="ChEBI" id="CHEBI:60377"/>
        <dbReference type="ChEBI" id="CHEBI:456216"/>
        <dbReference type="EC" id="2.7.4.25"/>
    </reaction>
</comment>
<dbReference type="CDD" id="cd02020">
    <property type="entry name" value="CMPK"/>
    <property type="match status" value="1"/>
</dbReference>
<dbReference type="GO" id="GO:0036430">
    <property type="term" value="F:CMP kinase activity"/>
    <property type="evidence" value="ECO:0007669"/>
    <property type="project" value="RHEA"/>
</dbReference>
<dbReference type="InterPro" id="IPR011994">
    <property type="entry name" value="Cytidylate_kinase_dom"/>
</dbReference>
<evidence type="ECO:0000256" key="1">
    <source>
        <dbReference type="ARBA" id="ARBA00009427"/>
    </source>
</evidence>
<dbReference type="GO" id="GO:0005524">
    <property type="term" value="F:ATP binding"/>
    <property type="evidence" value="ECO:0007669"/>
    <property type="project" value="UniProtKB-UniRule"/>
</dbReference>
<organism evidence="10 11">
    <name type="scientific">Mycoplasmopsis mustelae</name>
    <dbReference type="NCBI Taxonomy" id="171289"/>
    <lineage>
        <taxon>Bacteria</taxon>
        <taxon>Bacillati</taxon>
        <taxon>Mycoplasmatota</taxon>
        <taxon>Mycoplasmoidales</taxon>
        <taxon>Metamycoplasmataceae</taxon>
        <taxon>Mycoplasmopsis</taxon>
    </lineage>
</organism>
<evidence type="ECO:0000259" key="9">
    <source>
        <dbReference type="Pfam" id="PF02224"/>
    </source>
</evidence>
<dbReference type="InterPro" id="IPR027417">
    <property type="entry name" value="P-loop_NTPase"/>
</dbReference>
<keyword evidence="11" id="KW-1185">Reference proteome</keyword>
<dbReference type="EC" id="2.7.4.25" evidence="8"/>
<evidence type="ECO:0000256" key="8">
    <source>
        <dbReference type="HAMAP-Rule" id="MF_00238"/>
    </source>
</evidence>
<gene>
    <name evidence="8" type="primary">cmk</name>
    <name evidence="10" type="ORF">BCF59_0345</name>
</gene>
<keyword evidence="4 8" id="KW-0418">Kinase</keyword>
<dbReference type="Proteomes" id="UP000295757">
    <property type="component" value="Unassembled WGS sequence"/>
</dbReference>
<reference evidence="10 11" key="1">
    <citation type="submission" date="2019-03" db="EMBL/GenBank/DDBJ databases">
        <title>Genomic Encyclopedia of Archaeal and Bacterial Type Strains, Phase II (KMG-II): from individual species to whole genera.</title>
        <authorList>
            <person name="Goeker M."/>
        </authorList>
    </citation>
    <scope>NUCLEOTIDE SEQUENCE [LARGE SCALE GENOMIC DNA]</scope>
    <source>
        <strain evidence="10 11">ATCC 35214</strain>
    </source>
</reference>
<dbReference type="Pfam" id="PF02224">
    <property type="entry name" value="Cytidylate_kin"/>
    <property type="match status" value="1"/>
</dbReference>
<dbReference type="InterPro" id="IPR003136">
    <property type="entry name" value="Cytidylate_kin"/>
</dbReference>
<comment type="catalytic activity">
    <reaction evidence="6 8">
        <text>dCMP + ATP = dCDP + ADP</text>
        <dbReference type="Rhea" id="RHEA:25094"/>
        <dbReference type="ChEBI" id="CHEBI:30616"/>
        <dbReference type="ChEBI" id="CHEBI:57566"/>
        <dbReference type="ChEBI" id="CHEBI:58593"/>
        <dbReference type="ChEBI" id="CHEBI:456216"/>
        <dbReference type="EC" id="2.7.4.25"/>
    </reaction>
</comment>
<keyword evidence="3 8" id="KW-0547">Nucleotide-binding</keyword>
<dbReference type="GO" id="GO:0005737">
    <property type="term" value="C:cytoplasm"/>
    <property type="evidence" value="ECO:0007669"/>
    <property type="project" value="UniProtKB-SubCell"/>
</dbReference>
<dbReference type="EMBL" id="SOCN01000001">
    <property type="protein sequence ID" value="TDV24380.1"/>
    <property type="molecule type" value="Genomic_DNA"/>
</dbReference>
<comment type="caution">
    <text evidence="10">The sequence shown here is derived from an EMBL/GenBank/DDBJ whole genome shotgun (WGS) entry which is preliminary data.</text>
</comment>
<dbReference type="NCBIfam" id="TIGR00017">
    <property type="entry name" value="cmk"/>
    <property type="match status" value="1"/>
</dbReference>
<dbReference type="AlphaFoldDB" id="A0A4V3FNZ7"/>
<dbReference type="GO" id="GO:0006220">
    <property type="term" value="P:pyrimidine nucleotide metabolic process"/>
    <property type="evidence" value="ECO:0007669"/>
    <property type="project" value="UniProtKB-UniRule"/>
</dbReference>
<comment type="subcellular location">
    <subcellularLocation>
        <location evidence="8">Cytoplasm</location>
    </subcellularLocation>
</comment>
<dbReference type="OrthoDB" id="9807434at2"/>
<accession>A0A4V3FNZ7</accession>
<dbReference type="SUPFAM" id="SSF52540">
    <property type="entry name" value="P-loop containing nucleoside triphosphate hydrolases"/>
    <property type="match status" value="1"/>
</dbReference>
<keyword evidence="8" id="KW-0963">Cytoplasm</keyword>
<name>A0A4V3FNZ7_9BACT</name>